<evidence type="ECO:0000259" key="2">
    <source>
        <dbReference type="Pfam" id="PF00462"/>
    </source>
</evidence>
<dbReference type="PANTHER" id="PTHR45669">
    <property type="entry name" value="GLUTAREDOXIN DOMAIN-CONTAINING CYSTEINE-RICH PROTEIN CG12206-RELATED"/>
    <property type="match status" value="1"/>
</dbReference>
<evidence type="ECO:0000313" key="3">
    <source>
        <dbReference type="EMBL" id="CAL1375194.1"/>
    </source>
</evidence>
<name>A0AAV2DMV5_9ROSI</name>
<dbReference type="PROSITE" id="PS51354">
    <property type="entry name" value="GLUTAREDOXIN_2"/>
    <property type="match status" value="1"/>
</dbReference>
<dbReference type="InterPro" id="IPR036249">
    <property type="entry name" value="Thioredoxin-like_sf"/>
</dbReference>
<dbReference type="CDD" id="cd03031">
    <property type="entry name" value="GRX_GRX_like"/>
    <property type="match status" value="1"/>
</dbReference>
<dbReference type="Pfam" id="PF23733">
    <property type="entry name" value="GRXCR1-2_C"/>
    <property type="match status" value="1"/>
</dbReference>
<dbReference type="AlphaFoldDB" id="A0AAV2DMV5"/>
<dbReference type="Gene3D" id="3.40.30.10">
    <property type="entry name" value="Glutaredoxin"/>
    <property type="match status" value="1"/>
</dbReference>
<feature type="compositionally biased region" description="Acidic residues" evidence="1">
    <location>
        <begin position="112"/>
        <end position="124"/>
    </location>
</feature>
<evidence type="ECO:0000313" key="4">
    <source>
        <dbReference type="Proteomes" id="UP001497516"/>
    </source>
</evidence>
<gene>
    <name evidence="3" type="ORF">LTRI10_LOCUS17009</name>
</gene>
<dbReference type="EMBL" id="OZ034816">
    <property type="protein sequence ID" value="CAL1375194.1"/>
    <property type="molecule type" value="Genomic_DNA"/>
</dbReference>
<dbReference type="Pfam" id="PF00462">
    <property type="entry name" value="Glutaredoxin"/>
    <property type="match status" value="1"/>
</dbReference>
<accession>A0AAV2DMV5</accession>
<protein>
    <recommendedName>
        <fullName evidence="2">Glutaredoxin domain-containing protein</fullName>
    </recommendedName>
</protein>
<organism evidence="3 4">
    <name type="scientific">Linum trigynum</name>
    <dbReference type="NCBI Taxonomy" id="586398"/>
    <lineage>
        <taxon>Eukaryota</taxon>
        <taxon>Viridiplantae</taxon>
        <taxon>Streptophyta</taxon>
        <taxon>Embryophyta</taxon>
        <taxon>Tracheophyta</taxon>
        <taxon>Spermatophyta</taxon>
        <taxon>Magnoliopsida</taxon>
        <taxon>eudicotyledons</taxon>
        <taxon>Gunneridae</taxon>
        <taxon>Pentapetalae</taxon>
        <taxon>rosids</taxon>
        <taxon>fabids</taxon>
        <taxon>Malpighiales</taxon>
        <taxon>Linaceae</taxon>
        <taxon>Linum</taxon>
    </lineage>
</organism>
<feature type="region of interest" description="Disordered" evidence="1">
    <location>
        <begin position="192"/>
        <end position="211"/>
    </location>
</feature>
<proteinExistence type="predicted"/>
<keyword evidence="4" id="KW-1185">Reference proteome</keyword>
<sequence length="388" mass="43552">MKGMKGKLVKKLKSIKPVVYLKQPGRILQPISGDEFRSVSENQWVEPPNQTLPTIKEGGIGLGEPDIDKDGMELDDSGDDDFVEDKENFGRPPVKALFPGGELEETSGGSGNDDDGEIIGENEETSGSFKLMPLSEIDISSFRPPDLNSSTLFDPNLLAAFKMAVKEFMQRIEEERRVRIASREDCVTEQASSLKQSIKETEQGESESEPPLKFCRIEEEIEEEGGNPLLNFEERCPPGGIDRVIFYSTTLRGIRKTFEDCNGVRFLLQSLRVRYHERDVSMHKEYREELWEVLEGKVMPPRLFVKGRYIGGAEEVLGLNEQGKFRVLFEGLPPVDSSTEPCEACNGVCFVLCFNCSGSHRITTPDGLWSECLYCNENGLIICRHCCC</sequence>
<dbReference type="SUPFAM" id="SSF52833">
    <property type="entry name" value="Thioredoxin-like"/>
    <property type="match status" value="1"/>
</dbReference>
<evidence type="ECO:0000256" key="1">
    <source>
        <dbReference type="SAM" id="MobiDB-lite"/>
    </source>
</evidence>
<feature type="domain" description="Glutaredoxin" evidence="2">
    <location>
        <begin position="245"/>
        <end position="310"/>
    </location>
</feature>
<reference evidence="3 4" key="1">
    <citation type="submission" date="2024-04" db="EMBL/GenBank/DDBJ databases">
        <authorList>
            <person name="Fracassetti M."/>
        </authorList>
    </citation>
    <scope>NUCLEOTIDE SEQUENCE [LARGE SCALE GENOMIC DNA]</scope>
</reference>
<dbReference type="InterPro" id="IPR002109">
    <property type="entry name" value="Glutaredoxin"/>
</dbReference>
<feature type="region of interest" description="Disordered" evidence="1">
    <location>
        <begin position="85"/>
        <end position="127"/>
    </location>
</feature>
<dbReference type="Proteomes" id="UP001497516">
    <property type="component" value="Chromosome 3"/>
</dbReference>
<dbReference type="PANTHER" id="PTHR45669:SF28">
    <property type="entry name" value="GLUTAREDOXIN DOMAIN-CONTAINING PROTEIN"/>
    <property type="match status" value="1"/>
</dbReference>